<dbReference type="Gene3D" id="3.40.1800.20">
    <property type="match status" value="1"/>
</dbReference>
<keyword evidence="1" id="KW-0862">Zinc</keyword>
<dbReference type="SMART" id="SM00868">
    <property type="entry name" value="zf-AD"/>
    <property type="match status" value="1"/>
</dbReference>
<dbReference type="InterPro" id="IPR012934">
    <property type="entry name" value="Znf_AD"/>
</dbReference>
<feature type="compositionally biased region" description="Basic and acidic residues" evidence="2">
    <location>
        <begin position="405"/>
        <end position="416"/>
    </location>
</feature>
<feature type="region of interest" description="Disordered" evidence="2">
    <location>
        <begin position="327"/>
        <end position="352"/>
    </location>
</feature>
<feature type="binding site" evidence="1">
    <location>
        <position position="71"/>
    </location>
    <ligand>
        <name>Zn(2+)</name>
        <dbReference type="ChEBI" id="CHEBI:29105"/>
    </ligand>
</feature>
<feature type="domain" description="ZAD" evidence="3">
    <location>
        <begin position="16"/>
        <end position="98"/>
    </location>
</feature>
<name>A0AAV1KXY3_9NEOP</name>
<protein>
    <recommendedName>
        <fullName evidence="3">ZAD domain-containing protein</fullName>
    </recommendedName>
</protein>
<dbReference type="Pfam" id="PF07776">
    <property type="entry name" value="zf-AD"/>
    <property type="match status" value="1"/>
</dbReference>
<feature type="compositionally biased region" description="Basic and acidic residues" evidence="2">
    <location>
        <begin position="334"/>
        <end position="345"/>
    </location>
</feature>
<evidence type="ECO:0000256" key="2">
    <source>
        <dbReference type="SAM" id="MobiDB-lite"/>
    </source>
</evidence>
<evidence type="ECO:0000256" key="1">
    <source>
        <dbReference type="PROSITE-ProRule" id="PRU01263"/>
    </source>
</evidence>
<proteinExistence type="predicted"/>
<evidence type="ECO:0000313" key="5">
    <source>
        <dbReference type="Proteomes" id="UP001314205"/>
    </source>
</evidence>
<reference evidence="4 5" key="1">
    <citation type="submission" date="2023-11" db="EMBL/GenBank/DDBJ databases">
        <authorList>
            <person name="Hedman E."/>
            <person name="Englund M."/>
            <person name="Stromberg M."/>
            <person name="Nyberg Akerstrom W."/>
            <person name="Nylinder S."/>
            <person name="Jareborg N."/>
            <person name="Kallberg Y."/>
            <person name="Kronander E."/>
        </authorList>
    </citation>
    <scope>NUCLEOTIDE SEQUENCE [LARGE SCALE GENOMIC DNA]</scope>
</reference>
<feature type="binding site" evidence="1">
    <location>
        <position position="74"/>
    </location>
    <ligand>
        <name>Zn(2+)</name>
        <dbReference type="ChEBI" id="CHEBI:29105"/>
    </ligand>
</feature>
<keyword evidence="5" id="KW-1185">Reference proteome</keyword>
<comment type="caution">
    <text evidence="4">The sequence shown here is derived from an EMBL/GenBank/DDBJ whole genome shotgun (WGS) entry which is preliminary data.</text>
</comment>
<dbReference type="GO" id="GO:0008270">
    <property type="term" value="F:zinc ion binding"/>
    <property type="evidence" value="ECO:0007669"/>
    <property type="project" value="UniProtKB-UniRule"/>
</dbReference>
<sequence length="782" mass="89549">MDIFNSNSIEENFPINVCRCCLAEGCYKDISSEYFISGKKEVYEEMLKDVFNVEISYQKYGGPSRYSRLICENCIIKLRDAREFKYKVLASEKSFIKYLDNMQINIKQEENIQETDIISEERAIKVELDVNTDNEVESSENDIFGNSQVVNYYDVLGIKVETEFNIDNEIESHQTLEEQIEENHTDVMGVKLESQLNDDNEIESHETLTDQTDGNHIEIFGNLKLQLNKEFNNISTGGENVCDKRKSTTESNTKSKKPKPADEGTSKKRRKQSEHSCTEHCIHSNDGCELDSEKSKPVLPANVICDIPINILNETEDSISFVIPKGALTPSDSISDKGDLSKGKDGSPFVPSSNMFKKSDILDGSNNIGLSLENLKHPLSEDIHDTNILEGKDKSPKGIVLAEDTNEKTGSNEKLETNQSNSMEKSTLSKKETVKRSASKYCVFCQNFVLSYYKHMLSKHSAEPEVKRVLETPVGSLERRNIFTALRERGKCLGFYSTTQLPNNFIKCDFTLLTKNARVKKQNSRLRHVKLDCYLKNKVFPLMEPNAISKIAQKDKMICMFGSHYFRKYGETYSVTTSHKMRDLAILLIEVNKLKPEISCLEQVLKPQYYTTLVDASKNFLQYSNDEKQFDALVYILNIAKSLKQCCRIANFECSKLEDTPDSAKFKEDLKALLILINRNWRRDIATLIHRNDNIDHHEKSFRDCPSKNVEADKYKSKSLDEVTMNYQVKVDHKNEKIIANNLEKSDNVSNTSRGSFNTTRKKRKKCILWIDEGNNDAEYNF</sequence>
<dbReference type="AlphaFoldDB" id="A0AAV1KXY3"/>
<keyword evidence="1" id="KW-0863">Zinc-finger</keyword>
<evidence type="ECO:0000313" key="4">
    <source>
        <dbReference type="EMBL" id="CAK1587523.1"/>
    </source>
</evidence>
<feature type="region of interest" description="Disordered" evidence="2">
    <location>
        <begin position="403"/>
        <end position="431"/>
    </location>
</feature>
<dbReference type="PANTHER" id="PTHR33480">
    <property type="entry name" value="SET DOMAIN-CONTAINING PROTEIN-RELATED"/>
    <property type="match status" value="1"/>
</dbReference>
<feature type="binding site" evidence="1">
    <location>
        <position position="21"/>
    </location>
    <ligand>
        <name>Zn(2+)</name>
        <dbReference type="ChEBI" id="CHEBI:29105"/>
    </ligand>
</feature>
<dbReference type="GO" id="GO:0005634">
    <property type="term" value="C:nucleus"/>
    <property type="evidence" value="ECO:0007669"/>
    <property type="project" value="InterPro"/>
</dbReference>
<feature type="binding site" evidence="1">
    <location>
        <position position="18"/>
    </location>
    <ligand>
        <name>Zn(2+)</name>
        <dbReference type="ChEBI" id="CHEBI:29105"/>
    </ligand>
</feature>
<evidence type="ECO:0000259" key="3">
    <source>
        <dbReference type="PROSITE" id="PS51915"/>
    </source>
</evidence>
<organism evidence="4 5">
    <name type="scientific">Parnassius mnemosyne</name>
    <name type="common">clouded apollo</name>
    <dbReference type="NCBI Taxonomy" id="213953"/>
    <lineage>
        <taxon>Eukaryota</taxon>
        <taxon>Metazoa</taxon>
        <taxon>Ecdysozoa</taxon>
        <taxon>Arthropoda</taxon>
        <taxon>Hexapoda</taxon>
        <taxon>Insecta</taxon>
        <taxon>Pterygota</taxon>
        <taxon>Neoptera</taxon>
        <taxon>Endopterygota</taxon>
        <taxon>Lepidoptera</taxon>
        <taxon>Glossata</taxon>
        <taxon>Ditrysia</taxon>
        <taxon>Papilionoidea</taxon>
        <taxon>Papilionidae</taxon>
        <taxon>Parnassiinae</taxon>
        <taxon>Parnassini</taxon>
        <taxon>Parnassius</taxon>
        <taxon>Driopa</taxon>
    </lineage>
</organism>
<dbReference type="PROSITE" id="PS51915">
    <property type="entry name" value="ZAD"/>
    <property type="match status" value="1"/>
</dbReference>
<dbReference type="EMBL" id="CAVLGL010000082">
    <property type="protein sequence ID" value="CAK1587523.1"/>
    <property type="molecule type" value="Genomic_DNA"/>
</dbReference>
<feature type="region of interest" description="Disordered" evidence="2">
    <location>
        <begin position="236"/>
        <end position="278"/>
    </location>
</feature>
<gene>
    <name evidence="4" type="ORF">PARMNEM_LOCUS8328</name>
</gene>
<keyword evidence="1" id="KW-0479">Metal-binding</keyword>
<accession>A0AAV1KXY3</accession>
<feature type="compositionally biased region" description="Polar residues" evidence="2">
    <location>
        <begin position="417"/>
        <end position="426"/>
    </location>
</feature>
<dbReference type="Proteomes" id="UP001314205">
    <property type="component" value="Unassembled WGS sequence"/>
</dbReference>